<comment type="caution">
    <text evidence="5">The sequence shown here is derived from an EMBL/GenBank/DDBJ whole genome shotgun (WGS) entry which is preliminary data.</text>
</comment>
<dbReference type="CDD" id="cd04301">
    <property type="entry name" value="NAT_SF"/>
    <property type="match status" value="1"/>
</dbReference>
<keyword evidence="7" id="KW-1185">Reference proteome</keyword>
<dbReference type="EMBL" id="NXEJ01000019">
    <property type="protein sequence ID" value="POO48407.1"/>
    <property type="molecule type" value="Genomic_DNA"/>
</dbReference>
<keyword evidence="2" id="KW-0012">Acyltransferase</keyword>
<dbReference type="GeneID" id="86882781"/>
<dbReference type="Proteomes" id="UP000237447">
    <property type="component" value="Unassembled WGS sequence"/>
</dbReference>
<organism evidence="5 6">
    <name type="scientific">Agrobacterium rosae</name>
    <dbReference type="NCBI Taxonomy" id="1972867"/>
    <lineage>
        <taxon>Bacteria</taxon>
        <taxon>Pseudomonadati</taxon>
        <taxon>Pseudomonadota</taxon>
        <taxon>Alphaproteobacteria</taxon>
        <taxon>Hyphomicrobiales</taxon>
        <taxon>Rhizobiaceae</taxon>
        <taxon>Rhizobium/Agrobacterium group</taxon>
        <taxon>Agrobacterium</taxon>
    </lineage>
</organism>
<reference evidence="4 7" key="2">
    <citation type="journal article" date="2023" name="Phytobiomes J">
        <title>Deciphering the key players within the bacterial microbiota associated with aerial crown gall tumors on rhododendron: Insights into the gallobiome.</title>
        <authorList>
            <person name="Kuzmanovic N."/>
            <person name="Nesme J."/>
            <person name="Wolf J."/>
            <person name="Neumann-Schaal M."/>
            <person name="Petersen J."/>
            <person name="Fernandez-Gnecco G."/>
            <person name="Sproeer C."/>
            <person name="Bunk B."/>
            <person name="Overmann J."/>
            <person name="Sorensen S.J."/>
            <person name="Idczak E."/>
            <person name="Smalla K."/>
        </authorList>
    </citation>
    <scope>NUCLEOTIDE SEQUENCE [LARGE SCALE GENOMIC DNA]</scope>
    <source>
        <strain evidence="7">rho-14.1</strain>
        <strain evidence="4">Rho-14.1</strain>
    </source>
</reference>
<dbReference type="PANTHER" id="PTHR43877">
    <property type="entry name" value="AMINOALKYLPHOSPHONATE N-ACETYLTRANSFERASE-RELATED-RELATED"/>
    <property type="match status" value="1"/>
</dbReference>
<dbReference type="Pfam" id="PF00583">
    <property type="entry name" value="Acetyltransf_1"/>
    <property type="match status" value="1"/>
</dbReference>
<dbReference type="EMBL" id="JAVRAD010000004">
    <property type="protein sequence ID" value="MDX8330035.1"/>
    <property type="molecule type" value="Genomic_DNA"/>
</dbReference>
<name>A0AAE5VLV6_9HYPH</name>
<dbReference type="GO" id="GO:0016747">
    <property type="term" value="F:acyltransferase activity, transferring groups other than amino-acyl groups"/>
    <property type="evidence" value="ECO:0007669"/>
    <property type="project" value="InterPro"/>
</dbReference>
<reference evidence="5 6" key="1">
    <citation type="journal article" date="2018" name="Syst. Appl. Microbiol.">
        <title>Agrobacterium rosae sp. nov., isolated from galls on different agricultural crops.</title>
        <authorList>
            <person name="Kuzmanovic N."/>
            <person name="Pulawska J."/>
            <person name="Smalla K."/>
            <person name="Nesme X."/>
        </authorList>
    </citation>
    <scope>NUCLEOTIDE SEQUENCE [LARGE SCALE GENOMIC DNA]</scope>
    <source>
        <strain evidence="5 6">NCPPB 1650</strain>
    </source>
</reference>
<protein>
    <submittedName>
        <fullName evidence="5">GNAT family N-acetyltransferase</fullName>
    </submittedName>
</protein>
<evidence type="ECO:0000313" key="6">
    <source>
        <dbReference type="Proteomes" id="UP000237447"/>
    </source>
</evidence>
<dbReference type="PROSITE" id="PS51186">
    <property type="entry name" value="GNAT"/>
    <property type="match status" value="1"/>
</dbReference>
<accession>A0AAE5VLV6</accession>
<dbReference type="SUPFAM" id="SSF55729">
    <property type="entry name" value="Acyl-CoA N-acyltransferases (Nat)"/>
    <property type="match status" value="1"/>
</dbReference>
<dbReference type="Proteomes" id="UP001277561">
    <property type="component" value="Unassembled WGS sequence"/>
</dbReference>
<gene>
    <name evidence="5" type="ORF">CPJ18_26355</name>
    <name evidence="4" type="ORF">RMS29_12410</name>
</gene>
<dbReference type="AlphaFoldDB" id="A0AAE5VLV6"/>
<evidence type="ECO:0000259" key="3">
    <source>
        <dbReference type="PROSITE" id="PS51186"/>
    </source>
</evidence>
<dbReference type="Gene3D" id="3.40.630.30">
    <property type="match status" value="1"/>
</dbReference>
<evidence type="ECO:0000256" key="2">
    <source>
        <dbReference type="ARBA" id="ARBA00023315"/>
    </source>
</evidence>
<evidence type="ECO:0000313" key="4">
    <source>
        <dbReference type="EMBL" id="MDX8330035.1"/>
    </source>
</evidence>
<proteinExistence type="predicted"/>
<dbReference type="RefSeq" id="WP_103660499.1">
    <property type="nucleotide sequence ID" value="NZ_CP192764.1"/>
</dbReference>
<sequence>MKTRIAIHADFPELALLMGELGYPTSLDEMTFRMSALAKLDNYAAFVAVEAESVAGMIGLSITPSFYRSDLAGAIVALVVSPHFRGRGVAALLVACGERWFAERGVDRVSVNPSNHRTSAHRVYNRLGYEQTGLRFTKSLKGI</sequence>
<dbReference type="InterPro" id="IPR000182">
    <property type="entry name" value="GNAT_dom"/>
</dbReference>
<keyword evidence="1" id="KW-0808">Transferase</keyword>
<evidence type="ECO:0000313" key="7">
    <source>
        <dbReference type="Proteomes" id="UP001277561"/>
    </source>
</evidence>
<evidence type="ECO:0000313" key="5">
    <source>
        <dbReference type="EMBL" id="POO48407.1"/>
    </source>
</evidence>
<dbReference type="InterPro" id="IPR016181">
    <property type="entry name" value="Acyl_CoA_acyltransferase"/>
</dbReference>
<feature type="domain" description="N-acetyltransferase" evidence="3">
    <location>
        <begin position="1"/>
        <end position="143"/>
    </location>
</feature>
<evidence type="ECO:0000256" key="1">
    <source>
        <dbReference type="ARBA" id="ARBA00022679"/>
    </source>
</evidence>
<dbReference type="InterPro" id="IPR050832">
    <property type="entry name" value="Bact_Acetyltransf"/>
</dbReference>